<keyword evidence="1" id="KW-0175">Coiled coil</keyword>
<protein>
    <submittedName>
        <fullName evidence="3">Uncharacterized protein</fullName>
    </submittedName>
</protein>
<reference evidence="3" key="1">
    <citation type="submission" date="2023-03" db="EMBL/GenBank/DDBJ databases">
        <title>Mesosutterella sp. nov. isolated from porcine feces.</title>
        <authorList>
            <person name="Yu S."/>
        </authorList>
    </citation>
    <scope>NUCLEOTIDE SEQUENCE</scope>
    <source>
        <strain evidence="3">AGMB02718</strain>
    </source>
</reference>
<organism evidence="3 4">
    <name type="scientific">Mesosutterella faecium</name>
    <dbReference type="NCBI Taxonomy" id="2925194"/>
    <lineage>
        <taxon>Bacteria</taxon>
        <taxon>Pseudomonadati</taxon>
        <taxon>Pseudomonadota</taxon>
        <taxon>Betaproteobacteria</taxon>
        <taxon>Burkholderiales</taxon>
        <taxon>Sutterellaceae</taxon>
        <taxon>Mesosutterella</taxon>
    </lineage>
</organism>
<evidence type="ECO:0000256" key="1">
    <source>
        <dbReference type="SAM" id="Coils"/>
    </source>
</evidence>
<feature type="coiled-coil region" evidence="1">
    <location>
        <begin position="10"/>
        <end position="44"/>
    </location>
</feature>
<accession>A0ABT7IQ93</accession>
<gene>
    <name evidence="2" type="ORF">MUN46_010320</name>
    <name evidence="3" type="ORF">MUN46_011450</name>
</gene>
<keyword evidence="4" id="KW-1185">Reference proteome</keyword>
<name>A0ABT7IQ93_9BURK</name>
<proteinExistence type="predicted"/>
<evidence type="ECO:0000313" key="4">
    <source>
        <dbReference type="Proteomes" id="UP001165481"/>
    </source>
</evidence>
<sequence length="79" mass="9704">MIFGRTKARIDGLHEELARLRDRIEALERDKKAMERTLEDMRLDINRQSWEIGTQRNRITQVHRKVFKQERSNRHAREY</sequence>
<dbReference type="Proteomes" id="UP001165481">
    <property type="component" value="Unassembled WGS sequence"/>
</dbReference>
<evidence type="ECO:0000313" key="2">
    <source>
        <dbReference type="EMBL" id="MDL2060328.1"/>
    </source>
</evidence>
<evidence type="ECO:0000313" key="3">
    <source>
        <dbReference type="EMBL" id="MDL2060551.1"/>
    </source>
</evidence>
<dbReference type="EMBL" id="JAKZJU020000001">
    <property type="protein sequence ID" value="MDL2060328.1"/>
    <property type="molecule type" value="Genomic_DNA"/>
</dbReference>
<dbReference type="EMBL" id="JAKZJU020000003">
    <property type="protein sequence ID" value="MDL2060551.1"/>
    <property type="molecule type" value="Genomic_DNA"/>
</dbReference>
<comment type="caution">
    <text evidence="3">The sequence shown here is derived from an EMBL/GenBank/DDBJ whole genome shotgun (WGS) entry which is preliminary data.</text>
</comment>
<dbReference type="RefSeq" id="WP_243377412.1">
    <property type="nucleotide sequence ID" value="NZ_JAKZJU020000001.1"/>
</dbReference>